<evidence type="ECO:0000256" key="1">
    <source>
        <dbReference type="SAM" id="MobiDB-lite"/>
    </source>
</evidence>
<evidence type="ECO:0000313" key="3">
    <source>
        <dbReference type="WBParaSite" id="PEQ_0001330001-mRNA-1"/>
    </source>
</evidence>
<proteinExistence type="predicted"/>
<feature type="region of interest" description="Disordered" evidence="1">
    <location>
        <begin position="1"/>
        <end position="56"/>
    </location>
</feature>
<name>A0A914S3D3_PAREQ</name>
<dbReference type="Proteomes" id="UP000887564">
    <property type="component" value="Unplaced"/>
</dbReference>
<keyword evidence="2" id="KW-1185">Reference proteome</keyword>
<dbReference type="WBParaSite" id="PEQ_0001330001-mRNA-1">
    <property type="protein sequence ID" value="PEQ_0001330001-mRNA-1"/>
    <property type="gene ID" value="PEQ_0001330001"/>
</dbReference>
<evidence type="ECO:0000313" key="2">
    <source>
        <dbReference type="Proteomes" id="UP000887564"/>
    </source>
</evidence>
<sequence length="76" mass="8904">MTINDLFGDEKKRDDAVGKTDKRDNEETRKEERKGVRWKKEEGESPDSGFVDETGDSDREHLQHTYVFACIFYVFA</sequence>
<feature type="compositionally biased region" description="Basic and acidic residues" evidence="1">
    <location>
        <begin position="8"/>
        <end position="43"/>
    </location>
</feature>
<reference evidence="3" key="1">
    <citation type="submission" date="2022-11" db="UniProtKB">
        <authorList>
            <consortium name="WormBaseParasite"/>
        </authorList>
    </citation>
    <scope>IDENTIFICATION</scope>
</reference>
<organism evidence="2 3">
    <name type="scientific">Parascaris equorum</name>
    <name type="common">Equine roundworm</name>
    <dbReference type="NCBI Taxonomy" id="6256"/>
    <lineage>
        <taxon>Eukaryota</taxon>
        <taxon>Metazoa</taxon>
        <taxon>Ecdysozoa</taxon>
        <taxon>Nematoda</taxon>
        <taxon>Chromadorea</taxon>
        <taxon>Rhabditida</taxon>
        <taxon>Spirurina</taxon>
        <taxon>Ascaridomorpha</taxon>
        <taxon>Ascaridoidea</taxon>
        <taxon>Ascarididae</taxon>
        <taxon>Parascaris</taxon>
    </lineage>
</organism>
<dbReference type="AlphaFoldDB" id="A0A914S3D3"/>
<protein>
    <submittedName>
        <fullName evidence="3">Uncharacterized protein</fullName>
    </submittedName>
</protein>
<accession>A0A914S3D3</accession>